<reference evidence="2" key="1">
    <citation type="submission" date="2016-10" db="EMBL/GenBank/DDBJ databases">
        <authorList>
            <person name="Varghese N."/>
            <person name="Submissions S."/>
        </authorList>
    </citation>
    <scope>NUCLEOTIDE SEQUENCE [LARGE SCALE GENOMIC DNA]</scope>
    <source>
        <strain evidence="2">DSM 17724</strain>
    </source>
</reference>
<organism evidence="1 2">
    <name type="scientific">Chryseobacterium wanjuense</name>
    <dbReference type="NCBI Taxonomy" id="356305"/>
    <lineage>
        <taxon>Bacteria</taxon>
        <taxon>Pseudomonadati</taxon>
        <taxon>Bacteroidota</taxon>
        <taxon>Flavobacteriia</taxon>
        <taxon>Flavobacteriales</taxon>
        <taxon>Weeksellaceae</taxon>
        <taxon>Chryseobacterium group</taxon>
        <taxon>Chryseobacterium</taxon>
    </lineage>
</organism>
<dbReference type="OrthoDB" id="770429at2"/>
<sequence>MSNLANKTEYKALNIIARMVKEFERLHYLDMTKIDDFDATLARNLLESIIHSNGFKVNYNKNTKKPLIKQQ</sequence>
<evidence type="ECO:0000313" key="2">
    <source>
        <dbReference type="Proteomes" id="UP000199469"/>
    </source>
</evidence>
<dbReference type="RefSeq" id="WP_139176796.1">
    <property type="nucleotide sequence ID" value="NZ_FOIU01000001.1"/>
</dbReference>
<keyword evidence="2" id="KW-1185">Reference proteome</keyword>
<dbReference type="EMBL" id="FOIU01000001">
    <property type="protein sequence ID" value="SEW24717.1"/>
    <property type="molecule type" value="Genomic_DNA"/>
</dbReference>
<name>A0A1I0QCD4_9FLAO</name>
<proteinExistence type="predicted"/>
<gene>
    <name evidence="1" type="ORF">SAMN05421841_1814</name>
</gene>
<evidence type="ECO:0000313" key="1">
    <source>
        <dbReference type="EMBL" id="SEW24717.1"/>
    </source>
</evidence>
<dbReference type="AlphaFoldDB" id="A0A1I0QCD4"/>
<accession>A0A1I0QCD4</accession>
<dbReference type="Proteomes" id="UP000199469">
    <property type="component" value="Unassembled WGS sequence"/>
</dbReference>
<protein>
    <submittedName>
        <fullName evidence="1">Uncharacterized protein</fullName>
    </submittedName>
</protein>
<dbReference type="STRING" id="356305.SAMN05421841_1814"/>